<dbReference type="Pfam" id="PF12802">
    <property type="entry name" value="MarR_2"/>
    <property type="match status" value="1"/>
</dbReference>
<dbReference type="PANTHER" id="PTHR33164:SF99">
    <property type="entry name" value="MARR FAMILY REGULATORY PROTEIN"/>
    <property type="match status" value="1"/>
</dbReference>
<dbReference type="InterPro" id="IPR000835">
    <property type="entry name" value="HTH_MarR-typ"/>
</dbReference>
<comment type="caution">
    <text evidence="2">The sequence shown here is derived from an EMBL/GenBank/DDBJ whole genome shotgun (WGS) entry which is preliminary data.</text>
</comment>
<evidence type="ECO:0000259" key="1">
    <source>
        <dbReference type="PROSITE" id="PS50995"/>
    </source>
</evidence>
<dbReference type="Proteomes" id="UP001597277">
    <property type="component" value="Unassembled WGS sequence"/>
</dbReference>
<accession>A0ABW4L3X2</accession>
<feature type="domain" description="HTH marR-type" evidence="1">
    <location>
        <begin position="11"/>
        <end position="147"/>
    </location>
</feature>
<dbReference type="Gene3D" id="1.10.10.10">
    <property type="entry name" value="Winged helix-like DNA-binding domain superfamily/Winged helix DNA-binding domain"/>
    <property type="match status" value="1"/>
</dbReference>
<name>A0ABW4L3X2_9MICO</name>
<organism evidence="2 3">
    <name type="scientific">Georgenia deserti</name>
    <dbReference type="NCBI Taxonomy" id="2093781"/>
    <lineage>
        <taxon>Bacteria</taxon>
        <taxon>Bacillati</taxon>
        <taxon>Actinomycetota</taxon>
        <taxon>Actinomycetes</taxon>
        <taxon>Micrococcales</taxon>
        <taxon>Bogoriellaceae</taxon>
        <taxon>Georgenia</taxon>
    </lineage>
</organism>
<reference evidence="3" key="1">
    <citation type="journal article" date="2019" name="Int. J. Syst. Evol. Microbiol.">
        <title>The Global Catalogue of Microorganisms (GCM) 10K type strain sequencing project: providing services to taxonomists for standard genome sequencing and annotation.</title>
        <authorList>
            <consortium name="The Broad Institute Genomics Platform"/>
            <consortium name="The Broad Institute Genome Sequencing Center for Infectious Disease"/>
            <person name="Wu L."/>
            <person name="Ma J."/>
        </authorList>
    </citation>
    <scope>NUCLEOTIDE SEQUENCE [LARGE SCALE GENOMIC DNA]</scope>
    <source>
        <strain evidence="3">JCM 17130</strain>
    </source>
</reference>
<dbReference type="InterPro" id="IPR036390">
    <property type="entry name" value="WH_DNA-bd_sf"/>
</dbReference>
<dbReference type="InterPro" id="IPR036388">
    <property type="entry name" value="WH-like_DNA-bd_sf"/>
</dbReference>
<dbReference type="PROSITE" id="PS50995">
    <property type="entry name" value="HTH_MARR_2"/>
    <property type="match status" value="1"/>
</dbReference>
<evidence type="ECO:0000313" key="3">
    <source>
        <dbReference type="Proteomes" id="UP001597277"/>
    </source>
</evidence>
<evidence type="ECO:0000313" key="2">
    <source>
        <dbReference type="EMBL" id="MFD1718281.1"/>
    </source>
</evidence>
<dbReference type="RefSeq" id="WP_388006263.1">
    <property type="nucleotide sequence ID" value="NZ_JBHUEE010000005.1"/>
</dbReference>
<dbReference type="InterPro" id="IPR039422">
    <property type="entry name" value="MarR/SlyA-like"/>
</dbReference>
<sequence>MTETNWLTAEQEDAWRSLMTVLMVLPGALDAQLQRDAELTHAGYAVMSALSEAPERTIRMRRLAAMANMSVSRLSHLLDRLSDRGWVERRPDPTDGRSTMAVLTDAGWDKVVATAPGHVDNVRSLVFEGLTAEQITQLKQISATISGRLDPERKLGAVGTVRR</sequence>
<gene>
    <name evidence="2" type="ORF">ACFSE6_10575</name>
</gene>
<keyword evidence="3" id="KW-1185">Reference proteome</keyword>
<dbReference type="SUPFAM" id="SSF46785">
    <property type="entry name" value="Winged helix' DNA-binding domain"/>
    <property type="match status" value="1"/>
</dbReference>
<protein>
    <submittedName>
        <fullName evidence="2">MarR family winged helix-turn-helix transcriptional regulator</fullName>
    </submittedName>
</protein>
<proteinExistence type="predicted"/>
<dbReference type="SMART" id="SM00347">
    <property type="entry name" value="HTH_MARR"/>
    <property type="match status" value="1"/>
</dbReference>
<dbReference type="EMBL" id="JBHUEE010000005">
    <property type="protein sequence ID" value="MFD1718281.1"/>
    <property type="molecule type" value="Genomic_DNA"/>
</dbReference>
<dbReference type="PRINTS" id="PR00598">
    <property type="entry name" value="HTHMARR"/>
</dbReference>
<dbReference type="PANTHER" id="PTHR33164">
    <property type="entry name" value="TRANSCRIPTIONAL REGULATOR, MARR FAMILY"/>
    <property type="match status" value="1"/>
</dbReference>